<proteinExistence type="predicted"/>
<dbReference type="PANTHER" id="PTHR47270">
    <property type="entry name" value="PROTEIN MLP1-LIKE"/>
    <property type="match status" value="1"/>
</dbReference>
<dbReference type="STRING" id="981085.W9QVP9"/>
<dbReference type="eggNOG" id="ENOG502QTRF">
    <property type="taxonomic scope" value="Eukaryota"/>
</dbReference>
<sequence>MRRQDSIGSQNSSSGSYPVNESTRRSNHSAVSSKVLGSGTCPQNQREDSEQASPTATFLCQNAAPSKDLLDAAEAAIQLLKAEAGMWEQNSRRLMMNVERLQKELSDEKIHRASLEDELSELCEECDGMKQEVEQLKMLLEETREKQTVNEDLISNSMDQTWKDLEDEMKFQKEANANLSLQLKKSLEANAELVIILQELESTIEKQKIEMDNLCAERQKFQESLKNLADTRSILEKKLAQKNYEIEVERGLSNKRLIELEAEWRAKVAEREDEITNLEAKLSDALGNLERDRLQLTNENLKLQLQLNDPCSSETEINKLKSRVCVLEAELANKEIILKEISSFHLDLENKNADLEHEVQVFKDKAFSLANELHEVRTRAEDQETDCRAAT</sequence>
<feature type="region of interest" description="Disordered" evidence="2">
    <location>
        <begin position="1"/>
        <end position="54"/>
    </location>
</feature>
<protein>
    <submittedName>
        <fullName evidence="3">Uncharacterized protein</fullName>
    </submittedName>
</protein>
<organism evidence="3 4">
    <name type="scientific">Morus notabilis</name>
    <dbReference type="NCBI Taxonomy" id="981085"/>
    <lineage>
        <taxon>Eukaryota</taxon>
        <taxon>Viridiplantae</taxon>
        <taxon>Streptophyta</taxon>
        <taxon>Embryophyta</taxon>
        <taxon>Tracheophyta</taxon>
        <taxon>Spermatophyta</taxon>
        <taxon>Magnoliopsida</taxon>
        <taxon>eudicotyledons</taxon>
        <taxon>Gunneridae</taxon>
        <taxon>Pentapetalae</taxon>
        <taxon>rosids</taxon>
        <taxon>fabids</taxon>
        <taxon>Rosales</taxon>
        <taxon>Moraceae</taxon>
        <taxon>Moreae</taxon>
        <taxon>Morus</taxon>
    </lineage>
</organism>
<gene>
    <name evidence="3" type="ORF">L484_007990</name>
</gene>
<feature type="coiled-coil region" evidence="1">
    <location>
        <begin position="70"/>
        <end position="306"/>
    </location>
</feature>
<name>W9QVP9_9ROSA</name>
<evidence type="ECO:0000256" key="1">
    <source>
        <dbReference type="SAM" id="Coils"/>
    </source>
</evidence>
<dbReference type="EMBL" id="KE343722">
    <property type="protein sequence ID" value="EXB39443.1"/>
    <property type="molecule type" value="Genomic_DNA"/>
</dbReference>
<dbReference type="PANTHER" id="PTHR47270:SF13">
    <property type="entry name" value="HEAVY CHAIN-LIKE PROTEIN, PUTATIVE-RELATED"/>
    <property type="match status" value="1"/>
</dbReference>
<dbReference type="KEGG" id="mnt:21391377"/>
<evidence type="ECO:0000313" key="3">
    <source>
        <dbReference type="EMBL" id="EXB39443.1"/>
    </source>
</evidence>
<dbReference type="Proteomes" id="UP000030645">
    <property type="component" value="Unassembled WGS sequence"/>
</dbReference>
<reference evidence="4" key="1">
    <citation type="submission" date="2013-01" db="EMBL/GenBank/DDBJ databases">
        <title>Draft Genome Sequence of a Mulberry Tree, Morus notabilis C.K. Schneid.</title>
        <authorList>
            <person name="He N."/>
            <person name="Zhao S."/>
        </authorList>
    </citation>
    <scope>NUCLEOTIDE SEQUENCE</scope>
</reference>
<dbReference type="OrthoDB" id="658575at2759"/>
<accession>W9QVP9</accession>
<dbReference type="AlphaFoldDB" id="W9QVP9"/>
<keyword evidence="1" id="KW-0175">Coiled coil</keyword>
<keyword evidence="4" id="KW-1185">Reference proteome</keyword>
<evidence type="ECO:0000313" key="4">
    <source>
        <dbReference type="Proteomes" id="UP000030645"/>
    </source>
</evidence>
<feature type="compositionally biased region" description="Low complexity" evidence="2">
    <location>
        <begin position="1"/>
        <end position="16"/>
    </location>
</feature>
<evidence type="ECO:0000256" key="2">
    <source>
        <dbReference type="SAM" id="MobiDB-lite"/>
    </source>
</evidence>